<proteinExistence type="predicted"/>
<dbReference type="PANTHER" id="PTHR45749">
    <property type="match status" value="1"/>
</dbReference>
<dbReference type="InterPro" id="IPR012337">
    <property type="entry name" value="RNaseH-like_sf"/>
</dbReference>
<organism evidence="1 3">
    <name type="scientific">Didymodactylos carnosus</name>
    <dbReference type="NCBI Taxonomy" id="1234261"/>
    <lineage>
        <taxon>Eukaryota</taxon>
        <taxon>Metazoa</taxon>
        <taxon>Spiralia</taxon>
        <taxon>Gnathifera</taxon>
        <taxon>Rotifera</taxon>
        <taxon>Eurotatoria</taxon>
        <taxon>Bdelloidea</taxon>
        <taxon>Philodinida</taxon>
        <taxon>Philodinidae</taxon>
        <taxon>Didymodactylos</taxon>
    </lineage>
</organism>
<evidence type="ECO:0000313" key="2">
    <source>
        <dbReference type="EMBL" id="CAF3815430.1"/>
    </source>
</evidence>
<evidence type="ECO:0000313" key="1">
    <source>
        <dbReference type="EMBL" id="CAF1045498.1"/>
    </source>
</evidence>
<keyword evidence="3" id="KW-1185">Reference proteome</keyword>
<dbReference type="OrthoDB" id="6783070at2759"/>
<protein>
    <recommendedName>
        <fullName evidence="4">DUF4371 domain-containing protein</fullName>
    </recommendedName>
</protein>
<accession>A0A814K207</accession>
<name>A0A814K207_9BILA</name>
<dbReference type="SUPFAM" id="SSF53098">
    <property type="entry name" value="Ribonuclease H-like"/>
    <property type="match status" value="1"/>
</dbReference>
<dbReference type="AlphaFoldDB" id="A0A814K207"/>
<dbReference type="Proteomes" id="UP000681722">
    <property type="component" value="Unassembled WGS sequence"/>
</dbReference>
<sequence>MSIVTRYVHIEKAAEGHNASVEIKESFLEFINIVDTTGAKMTEEILNSLKQNDLSIMNLRGQGHDNGANMRHKRNGVQSHIANINSRAYFVPCVCHSLGLVVVDAVKGAIEIVKFFSTIQTIYNFFSGLTKRWHIFQSMCCELTMKLLSDTRWESHVNAVRALKTRLKGIYSALKEVVQLQKDSLTRITVESIASKLDNFEFICGLIIWHEVLTEINCTRKLLQLSYLSSYATDADNYIKAN</sequence>
<evidence type="ECO:0008006" key="4">
    <source>
        <dbReference type="Google" id="ProtNLM"/>
    </source>
</evidence>
<gene>
    <name evidence="1" type="ORF">GPM918_LOCUS16006</name>
    <name evidence="2" type="ORF">SRO942_LOCUS16006</name>
</gene>
<dbReference type="EMBL" id="CAJNOQ010004120">
    <property type="protein sequence ID" value="CAF1045498.1"/>
    <property type="molecule type" value="Genomic_DNA"/>
</dbReference>
<dbReference type="Proteomes" id="UP000663829">
    <property type="component" value="Unassembled WGS sequence"/>
</dbReference>
<dbReference type="EMBL" id="CAJOBC010004120">
    <property type="protein sequence ID" value="CAF3815430.1"/>
    <property type="molecule type" value="Genomic_DNA"/>
</dbReference>
<reference evidence="1" key="1">
    <citation type="submission" date="2021-02" db="EMBL/GenBank/DDBJ databases">
        <authorList>
            <person name="Nowell W R."/>
        </authorList>
    </citation>
    <scope>NUCLEOTIDE SEQUENCE</scope>
</reference>
<dbReference type="PANTHER" id="PTHR45749:SF35">
    <property type="entry name" value="AC-LIKE TRANSPOSASE-RELATED"/>
    <property type="match status" value="1"/>
</dbReference>
<evidence type="ECO:0000313" key="3">
    <source>
        <dbReference type="Proteomes" id="UP000663829"/>
    </source>
</evidence>
<comment type="caution">
    <text evidence="1">The sequence shown here is derived from an EMBL/GenBank/DDBJ whole genome shotgun (WGS) entry which is preliminary data.</text>
</comment>